<gene>
    <name evidence="1" type="ORF">CC78DRAFT_578882</name>
</gene>
<evidence type="ECO:0000313" key="1">
    <source>
        <dbReference type="EMBL" id="KAF2265717.1"/>
    </source>
</evidence>
<name>A0A9P4KAK8_9PLEO</name>
<accession>A0A9P4KAK8</accession>
<comment type="caution">
    <text evidence="1">The sequence shown here is derived from an EMBL/GenBank/DDBJ whole genome shotgun (WGS) entry which is preliminary data.</text>
</comment>
<evidence type="ECO:0000313" key="2">
    <source>
        <dbReference type="Proteomes" id="UP000800093"/>
    </source>
</evidence>
<dbReference type="Proteomes" id="UP000800093">
    <property type="component" value="Unassembled WGS sequence"/>
</dbReference>
<reference evidence="2" key="1">
    <citation type="journal article" date="2020" name="Stud. Mycol.">
        <title>101 Dothideomycetes genomes: A test case for predicting lifestyles and emergence of pathogens.</title>
        <authorList>
            <person name="Haridas S."/>
            <person name="Albert R."/>
            <person name="Binder M."/>
            <person name="Bloem J."/>
            <person name="LaButti K."/>
            <person name="Salamov A."/>
            <person name="Andreopoulos B."/>
            <person name="Baker S."/>
            <person name="Barry K."/>
            <person name="Bills G."/>
            <person name="Bluhm B."/>
            <person name="Cannon C."/>
            <person name="Castanera R."/>
            <person name="Culley D."/>
            <person name="Daum C."/>
            <person name="Ezra D."/>
            <person name="Gonzalez J."/>
            <person name="Henrissat B."/>
            <person name="Kuo A."/>
            <person name="Liang C."/>
            <person name="Lipzen A."/>
            <person name="Lutzoni F."/>
            <person name="Magnuson J."/>
            <person name="Mondo S."/>
            <person name="Nolan M."/>
            <person name="Ohm R."/>
            <person name="Pangilinan J."/>
            <person name="Park H.-J."/>
            <person name="Ramirez L."/>
            <person name="Alfaro M."/>
            <person name="Sun H."/>
            <person name="Tritt A."/>
            <person name="Yoshinaga Y."/>
            <person name="Zwiers L.-H."/>
            <person name="Turgeon B."/>
            <person name="Goodwin S."/>
            <person name="Spatafora J."/>
            <person name="Crous P."/>
            <person name="Grigoriev I."/>
        </authorList>
    </citation>
    <scope>NUCLEOTIDE SEQUENCE [LARGE SCALE GENOMIC DNA]</scope>
    <source>
        <strain evidence="2">CBS 304.66</strain>
    </source>
</reference>
<dbReference type="EMBL" id="ML986603">
    <property type="protein sequence ID" value="KAF2265717.1"/>
    <property type="molecule type" value="Genomic_DNA"/>
</dbReference>
<protein>
    <submittedName>
        <fullName evidence="1">Uncharacterized protein</fullName>
    </submittedName>
</protein>
<organism evidence="1 2">
    <name type="scientific">Lojkania enalia</name>
    <dbReference type="NCBI Taxonomy" id="147567"/>
    <lineage>
        <taxon>Eukaryota</taxon>
        <taxon>Fungi</taxon>
        <taxon>Dikarya</taxon>
        <taxon>Ascomycota</taxon>
        <taxon>Pezizomycotina</taxon>
        <taxon>Dothideomycetes</taxon>
        <taxon>Pleosporomycetidae</taxon>
        <taxon>Pleosporales</taxon>
        <taxon>Pleosporales incertae sedis</taxon>
        <taxon>Lojkania</taxon>
    </lineage>
</organism>
<keyword evidence="2" id="KW-1185">Reference proteome</keyword>
<proteinExistence type="predicted"/>
<dbReference type="AlphaFoldDB" id="A0A9P4KAK8"/>
<sequence length="195" mass="21680">MSTPGSHQHWQHIHLLASAAGSGGSELTTQQEVPTAVAVERTQHCTGLRIELQLKQLVTWSAICMVQILSSILERRDQGTPQCRAEGPKIIPGKPSGCGATPPMCVWRNLASRMPCMHASAVVATHPRAFSPAYRSTPLRIPLDLAKLQAMRVYVRKRNVIVLRLFKYPRRLFVLCNVDLAYEWVTARTFQATGL</sequence>